<evidence type="ECO:0000256" key="6">
    <source>
        <dbReference type="SAM" id="Phobius"/>
    </source>
</evidence>
<reference evidence="7 8" key="1">
    <citation type="submission" date="2013-03" db="EMBL/GenBank/DDBJ databases">
        <title>The Genome Sequence of Phialophora europaea CBS 101466.</title>
        <authorList>
            <consortium name="The Broad Institute Genomics Platform"/>
            <person name="Cuomo C."/>
            <person name="de Hoog S."/>
            <person name="Gorbushina A."/>
            <person name="Walker B."/>
            <person name="Young S.K."/>
            <person name="Zeng Q."/>
            <person name="Gargeya S."/>
            <person name="Fitzgerald M."/>
            <person name="Haas B."/>
            <person name="Abouelleil A."/>
            <person name="Allen A.W."/>
            <person name="Alvarado L."/>
            <person name="Arachchi H.M."/>
            <person name="Berlin A.M."/>
            <person name="Chapman S.B."/>
            <person name="Gainer-Dewar J."/>
            <person name="Goldberg J."/>
            <person name="Griggs A."/>
            <person name="Gujja S."/>
            <person name="Hansen M."/>
            <person name="Howarth C."/>
            <person name="Imamovic A."/>
            <person name="Ireland A."/>
            <person name="Larimer J."/>
            <person name="McCowan C."/>
            <person name="Murphy C."/>
            <person name="Pearson M."/>
            <person name="Poon T.W."/>
            <person name="Priest M."/>
            <person name="Roberts A."/>
            <person name="Saif S."/>
            <person name="Shea T."/>
            <person name="Sisk P."/>
            <person name="Sykes S."/>
            <person name="Wortman J."/>
            <person name="Nusbaum C."/>
            <person name="Birren B."/>
        </authorList>
    </citation>
    <scope>NUCLEOTIDE SEQUENCE [LARGE SCALE GENOMIC DNA]</scope>
    <source>
        <strain evidence="7 8">CBS 101466</strain>
    </source>
</reference>
<feature type="region of interest" description="Disordered" evidence="5">
    <location>
        <begin position="554"/>
        <end position="591"/>
    </location>
</feature>
<feature type="transmembrane region" description="Helical" evidence="6">
    <location>
        <begin position="155"/>
        <end position="176"/>
    </location>
</feature>
<dbReference type="SUPFAM" id="SSF103481">
    <property type="entry name" value="Multidrug resistance efflux transporter EmrE"/>
    <property type="match status" value="1"/>
</dbReference>
<dbReference type="GeneID" id="19970750"/>
<dbReference type="HOGENOM" id="CLU_021753_0_0_1"/>
<feature type="compositionally biased region" description="Low complexity" evidence="5">
    <location>
        <begin position="564"/>
        <end position="588"/>
    </location>
</feature>
<comment type="subcellular location">
    <subcellularLocation>
        <location evidence="1">Endoplasmic reticulum membrane</location>
        <topology evidence="1">Multi-pass membrane protein</topology>
    </subcellularLocation>
</comment>
<dbReference type="PANTHER" id="PTHR10231">
    <property type="entry name" value="NUCLEOTIDE-SUGAR TRANSMEMBRANE TRANSPORTER"/>
    <property type="match status" value="1"/>
</dbReference>
<feature type="transmembrane region" description="Helical" evidence="6">
    <location>
        <begin position="240"/>
        <end position="261"/>
    </location>
</feature>
<dbReference type="OrthoDB" id="408493at2759"/>
<dbReference type="STRING" id="1220924.W2RYS3"/>
<dbReference type="InterPro" id="IPR037185">
    <property type="entry name" value="EmrE-like"/>
</dbReference>
<evidence type="ECO:0000256" key="5">
    <source>
        <dbReference type="SAM" id="MobiDB-lite"/>
    </source>
</evidence>
<dbReference type="eggNOG" id="KOG2234">
    <property type="taxonomic scope" value="Eukaryota"/>
</dbReference>
<proteinExistence type="predicted"/>
<feature type="transmembrane region" description="Helical" evidence="6">
    <location>
        <begin position="12"/>
        <end position="33"/>
    </location>
</feature>
<feature type="transmembrane region" description="Helical" evidence="6">
    <location>
        <begin position="45"/>
        <end position="66"/>
    </location>
</feature>
<dbReference type="GO" id="GO:0000139">
    <property type="term" value="C:Golgi membrane"/>
    <property type="evidence" value="ECO:0007669"/>
    <property type="project" value="InterPro"/>
</dbReference>
<feature type="transmembrane region" description="Helical" evidence="6">
    <location>
        <begin position="210"/>
        <end position="228"/>
    </location>
</feature>
<dbReference type="RefSeq" id="XP_008715984.1">
    <property type="nucleotide sequence ID" value="XM_008717762.1"/>
</dbReference>
<dbReference type="AlphaFoldDB" id="W2RYS3"/>
<evidence type="ECO:0000256" key="1">
    <source>
        <dbReference type="ARBA" id="ARBA00004477"/>
    </source>
</evidence>
<keyword evidence="4 6" id="KW-0472">Membrane</keyword>
<evidence type="ECO:0000313" key="8">
    <source>
        <dbReference type="Proteomes" id="UP000030752"/>
    </source>
</evidence>
<dbReference type="Pfam" id="PF04142">
    <property type="entry name" value="Nuc_sug_transp"/>
    <property type="match status" value="1"/>
</dbReference>
<dbReference type="InterPro" id="IPR007271">
    <property type="entry name" value="Nuc_sug_transpt"/>
</dbReference>
<feature type="transmembrane region" description="Helical" evidence="6">
    <location>
        <begin position="182"/>
        <end position="203"/>
    </location>
</feature>
<feature type="region of interest" description="Disordered" evidence="5">
    <location>
        <begin position="385"/>
        <end position="408"/>
    </location>
</feature>
<dbReference type="EMBL" id="KB822719">
    <property type="protein sequence ID" value="ETN41475.1"/>
    <property type="molecule type" value="Genomic_DNA"/>
</dbReference>
<dbReference type="GO" id="GO:0015165">
    <property type="term" value="F:pyrimidine nucleotide-sugar transmembrane transporter activity"/>
    <property type="evidence" value="ECO:0007669"/>
    <property type="project" value="InterPro"/>
</dbReference>
<dbReference type="NCBIfam" id="TIGR00803">
    <property type="entry name" value="nst"/>
    <property type="match status" value="1"/>
</dbReference>
<feature type="transmembrane region" description="Helical" evidence="6">
    <location>
        <begin position="310"/>
        <end position="329"/>
    </location>
</feature>
<accession>W2RYS3</accession>
<organism evidence="7 8">
    <name type="scientific">Cyphellophora europaea (strain CBS 101466)</name>
    <name type="common">Phialophora europaea</name>
    <dbReference type="NCBI Taxonomy" id="1220924"/>
    <lineage>
        <taxon>Eukaryota</taxon>
        <taxon>Fungi</taxon>
        <taxon>Dikarya</taxon>
        <taxon>Ascomycota</taxon>
        <taxon>Pezizomycotina</taxon>
        <taxon>Eurotiomycetes</taxon>
        <taxon>Chaetothyriomycetidae</taxon>
        <taxon>Chaetothyriales</taxon>
        <taxon>Cyphellophoraceae</taxon>
        <taxon>Cyphellophora</taxon>
    </lineage>
</organism>
<name>W2RYS3_CYPE1</name>
<keyword evidence="3 6" id="KW-1133">Transmembrane helix</keyword>
<dbReference type="VEuPathDB" id="FungiDB:HMPREF1541_03411"/>
<evidence type="ECO:0000256" key="4">
    <source>
        <dbReference type="ARBA" id="ARBA00023136"/>
    </source>
</evidence>
<gene>
    <name evidence="7" type="ORF">HMPREF1541_03411</name>
</gene>
<keyword evidence="8" id="KW-1185">Reference proteome</keyword>
<dbReference type="InParanoid" id="W2RYS3"/>
<dbReference type="Proteomes" id="UP000030752">
    <property type="component" value="Unassembled WGS sequence"/>
</dbReference>
<evidence type="ECO:0000256" key="2">
    <source>
        <dbReference type="ARBA" id="ARBA00022692"/>
    </source>
</evidence>
<evidence type="ECO:0008006" key="9">
    <source>
        <dbReference type="Google" id="ProtNLM"/>
    </source>
</evidence>
<feature type="transmembrane region" description="Helical" evidence="6">
    <location>
        <begin position="336"/>
        <end position="354"/>
    </location>
</feature>
<keyword evidence="2 6" id="KW-0812">Transmembrane</keyword>
<feature type="transmembrane region" description="Helical" evidence="6">
    <location>
        <begin position="273"/>
        <end position="290"/>
    </location>
</feature>
<protein>
    <recommendedName>
        <fullName evidence="9">UDP-galactose transporter</fullName>
    </recommendedName>
</protein>
<evidence type="ECO:0000256" key="3">
    <source>
        <dbReference type="ARBA" id="ARBA00022989"/>
    </source>
</evidence>
<evidence type="ECO:0000313" key="7">
    <source>
        <dbReference type="EMBL" id="ETN41475.1"/>
    </source>
</evidence>
<sequence length="842" mass="92213">MAPFRDSMLQLVSPSFLAAAALVCVQVGMGVLFKAVQNHGHYPFSISSSVAISEFFKFWISAVFFYQSCRQRVRNQDDYISLHEASEPLKEGASSQRQPLVVDGSSKGLLEDGQHQEEEEGVSLEELERPAWNSQRLTLSLFLKHCKEELNRQTIIGYGHLALLYATINNTVFVLFELADPGTISLIKSGITLITALVLMLTLGTKIAKLQWIAIALQVCGLIVTQYHPGTGSVYPIYTYAILGFQTFCSAVAGVYNQHLLKSQDSSMHAQNMALYTFGMCINTVVHFIISTIKSDEPGFFHGFNQIGPILVIVSSVLNGLVITAVYKYADALIKCFATAFSTAILLYISPIAFGADFSFLIFPGTATVFTATWLYMDSAPPKAAPPPADATQPCPMDEKTGSSDSSRGVFSALAPTGVLGQLGLIITTCLAISGIAGLHAWDSAAPPSTPVSDAVRSGPITSPFQNTFAMVRYNALERMDRFPLLEKYRPFFHTLHFSIPKIESLPDTPADPTIAVAAGLNPPTPFFSNRTHDAWIDGLYPYNAAARSMQQILDASPPPSSSSPPNASNAIGTDPASTTSNTSVATADDNPTWGANITGLLYFHFDMWLNPFEFPASAMDYNRTWLPDAPNPPYRCYTDPREGESWGAYRAQHVPEQLPKAMAALDAANTNDNDDGDGSGRAKGGRKYSINPHLLCQGWSDMFYIPRRYFADWIYLSAIMDSYRVFHEAAIPTMLNVLDATYGVEGGGSIIQRVGDCWGHCCAGGAKKEDIEWRRCGHHLDYGHEEGLEVAGYQYQRLERQREMLGGVVQGIEGGEGAGKEPKERMRNKRDVFASLMELSL</sequence>